<reference evidence="6" key="1">
    <citation type="journal article" date="2020" name="Nature">
        <title>Giant virus diversity and host interactions through global metagenomics.</title>
        <authorList>
            <person name="Schulz F."/>
            <person name="Roux S."/>
            <person name="Paez-Espino D."/>
            <person name="Jungbluth S."/>
            <person name="Walsh D.A."/>
            <person name="Denef V.J."/>
            <person name="McMahon K.D."/>
            <person name="Konstantinidis K.T."/>
            <person name="Eloe-Fadrosh E.A."/>
            <person name="Kyrpides N.C."/>
            <person name="Woyke T."/>
        </authorList>
    </citation>
    <scope>NUCLEOTIDE SEQUENCE</scope>
    <source>
        <strain evidence="6">GVMAG-M-3300023179-33</strain>
    </source>
</reference>
<keyword evidence="4" id="KW-0862">Zinc</keyword>
<dbReference type="PANTHER" id="PTHR11079:SF161">
    <property type="entry name" value="CMP_DCMP-TYPE DEAMINASE DOMAIN-CONTAINING PROTEIN"/>
    <property type="match status" value="1"/>
</dbReference>
<dbReference type="GO" id="GO:0006152">
    <property type="term" value="P:purine nucleoside catabolic process"/>
    <property type="evidence" value="ECO:0007669"/>
    <property type="project" value="TreeGrafter"/>
</dbReference>
<evidence type="ECO:0000256" key="3">
    <source>
        <dbReference type="ARBA" id="ARBA00022801"/>
    </source>
</evidence>
<sequence length="166" mass="18679">MNHCINEEEDRDTFFMKKACSIAEMNVISGKGGPFGAVIVSPLGEILGEGQNQVTLQLDPTQHAEMVAIRNACKNIQDFRLTNCTIYTSCEPCSMCLSACYWARIGKVIYGNTREEAKSIGFDDSWIYDEVGKPIIDRSLQMVKKSVVGYNNAFSLWKNEDKKIEY</sequence>
<keyword evidence="3" id="KW-0378">Hydrolase</keyword>
<dbReference type="GO" id="GO:0046872">
    <property type="term" value="F:metal ion binding"/>
    <property type="evidence" value="ECO:0007669"/>
    <property type="project" value="UniProtKB-KW"/>
</dbReference>
<dbReference type="CDD" id="cd01285">
    <property type="entry name" value="nucleoside_deaminase"/>
    <property type="match status" value="1"/>
</dbReference>
<proteinExistence type="inferred from homology"/>
<dbReference type="AlphaFoldDB" id="A0A6C0EGW0"/>
<dbReference type="FunFam" id="3.40.140.10:FF:000011">
    <property type="entry name" value="tRNA-specific adenosine deaminase"/>
    <property type="match status" value="1"/>
</dbReference>
<dbReference type="EMBL" id="MN739825">
    <property type="protein sequence ID" value="QHT27630.1"/>
    <property type="molecule type" value="Genomic_DNA"/>
</dbReference>
<protein>
    <recommendedName>
        <fullName evidence="5">CMP/dCMP-type deaminase domain-containing protein</fullName>
    </recommendedName>
</protein>
<evidence type="ECO:0000256" key="2">
    <source>
        <dbReference type="ARBA" id="ARBA00022723"/>
    </source>
</evidence>
<dbReference type="Pfam" id="PF00383">
    <property type="entry name" value="dCMP_cyt_deam_1"/>
    <property type="match status" value="1"/>
</dbReference>
<feature type="domain" description="CMP/dCMP-type deaminase" evidence="5">
    <location>
        <begin position="10"/>
        <end position="122"/>
    </location>
</feature>
<dbReference type="InterPro" id="IPR016193">
    <property type="entry name" value="Cytidine_deaminase-like"/>
</dbReference>
<evidence type="ECO:0000259" key="5">
    <source>
        <dbReference type="PROSITE" id="PS51747"/>
    </source>
</evidence>
<dbReference type="SUPFAM" id="SSF53927">
    <property type="entry name" value="Cytidine deaminase-like"/>
    <property type="match status" value="1"/>
</dbReference>
<dbReference type="PANTHER" id="PTHR11079">
    <property type="entry name" value="CYTOSINE DEAMINASE FAMILY MEMBER"/>
    <property type="match status" value="1"/>
</dbReference>
<comment type="similarity">
    <text evidence="1">Belongs to the cytidine and deoxycytidylate deaminase family.</text>
</comment>
<dbReference type="GO" id="GO:0047974">
    <property type="term" value="F:guanosine deaminase activity"/>
    <property type="evidence" value="ECO:0007669"/>
    <property type="project" value="TreeGrafter"/>
</dbReference>
<evidence type="ECO:0000256" key="1">
    <source>
        <dbReference type="ARBA" id="ARBA00006576"/>
    </source>
</evidence>
<name>A0A6C0EGW0_9ZZZZ</name>
<dbReference type="InterPro" id="IPR002125">
    <property type="entry name" value="CMP_dCMP_dom"/>
</dbReference>
<organism evidence="6">
    <name type="scientific">viral metagenome</name>
    <dbReference type="NCBI Taxonomy" id="1070528"/>
    <lineage>
        <taxon>unclassified sequences</taxon>
        <taxon>metagenomes</taxon>
        <taxon>organismal metagenomes</taxon>
    </lineage>
</organism>
<accession>A0A6C0EGW0</accession>
<evidence type="ECO:0000256" key="4">
    <source>
        <dbReference type="ARBA" id="ARBA00022833"/>
    </source>
</evidence>
<dbReference type="Gene3D" id="3.40.140.10">
    <property type="entry name" value="Cytidine Deaminase, domain 2"/>
    <property type="match status" value="1"/>
</dbReference>
<evidence type="ECO:0000313" key="6">
    <source>
        <dbReference type="EMBL" id="QHT27630.1"/>
    </source>
</evidence>
<dbReference type="PROSITE" id="PS51747">
    <property type="entry name" value="CYT_DCMP_DEAMINASES_2"/>
    <property type="match status" value="1"/>
</dbReference>
<keyword evidence="2" id="KW-0479">Metal-binding</keyword>